<dbReference type="InterPro" id="IPR008927">
    <property type="entry name" value="6-PGluconate_DH-like_C_sf"/>
</dbReference>
<gene>
    <name evidence="3" type="ORF">SAMN03080603_01347</name>
</gene>
<dbReference type="InterPro" id="IPR003099">
    <property type="entry name" value="Prephen_DH"/>
</dbReference>
<dbReference type="Gene3D" id="1.10.3660.10">
    <property type="entry name" value="6-phosphogluconate dehydrogenase C-terminal like domain"/>
    <property type="match status" value="1"/>
</dbReference>
<dbReference type="InterPro" id="IPR050812">
    <property type="entry name" value="Preph/Arog_dehydrog"/>
</dbReference>
<name>A0A1H3G1R6_9BACT</name>
<dbReference type="GO" id="GO:0008977">
    <property type="term" value="F:prephenate dehydrogenase (NAD+) activity"/>
    <property type="evidence" value="ECO:0007669"/>
    <property type="project" value="InterPro"/>
</dbReference>
<dbReference type="RefSeq" id="WP_143270386.1">
    <property type="nucleotide sequence ID" value="NZ_FNPD01000007.1"/>
</dbReference>
<sequence>MLCSSVGIVGLGLIGGSMGKGLLESRSVDRVLGWDVDGNVLEHALSSKAITSIASPKETVEETELLIIATPPSKMTALSKTLAPLAGKNLKAVVDTASTKSALSKELSFIWKEKYVGLHPMAGKEKGGIQNATAEMLYGAVCALVPTEISDGEATKMAKDLICALGMLPVITAPEEHDEIVALTSHLPMFMAISLALSAFKGASKNQKLPYFIAGGFKDTTRVASCPPWLVTDVWETNRGFIKKAIKEFIDILSELSEVEPESLFDLATKAKEARESLLKRRGEISDRN</sequence>
<dbReference type="InterPro" id="IPR046825">
    <property type="entry name" value="PDH_C"/>
</dbReference>
<evidence type="ECO:0000313" key="4">
    <source>
        <dbReference type="Proteomes" id="UP000199266"/>
    </source>
</evidence>
<dbReference type="PROSITE" id="PS51176">
    <property type="entry name" value="PDH_ADH"/>
    <property type="match status" value="1"/>
</dbReference>
<proteinExistence type="predicted"/>
<dbReference type="EMBL" id="FNPD01000007">
    <property type="protein sequence ID" value="SDX97312.1"/>
    <property type="molecule type" value="Genomic_DNA"/>
</dbReference>
<accession>A0A1H3G1R6</accession>
<dbReference type="GO" id="GO:0006571">
    <property type="term" value="P:tyrosine biosynthetic process"/>
    <property type="evidence" value="ECO:0007669"/>
    <property type="project" value="InterPro"/>
</dbReference>
<dbReference type="PANTHER" id="PTHR21363:SF0">
    <property type="entry name" value="PREPHENATE DEHYDROGENASE [NADP(+)]"/>
    <property type="match status" value="1"/>
</dbReference>
<keyword evidence="1" id="KW-0560">Oxidoreductase</keyword>
<organism evidence="3 4">
    <name type="scientific">Acetomicrobium thermoterrenum DSM 13490</name>
    <dbReference type="NCBI Taxonomy" id="1120987"/>
    <lineage>
        <taxon>Bacteria</taxon>
        <taxon>Thermotogati</taxon>
        <taxon>Synergistota</taxon>
        <taxon>Synergistia</taxon>
        <taxon>Synergistales</taxon>
        <taxon>Acetomicrobiaceae</taxon>
        <taxon>Acetomicrobium</taxon>
    </lineage>
</organism>
<dbReference type="SUPFAM" id="SSF48179">
    <property type="entry name" value="6-phosphogluconate dehydrogenase C-terminal domain-like"/>
    <property type="match status" value="1"/>
</dbReference>
<dbReference type="SUPFAM" id="SSF51735">
    <property type="entry name" value="NAD(P)-binding Rossmann-fold domains"/>
    <property type="match status" value="1"/>
</dbReference>
<dbReference type="InterPro" id="IPR046826">
    <property type="entry name" value="PDH_N"/>
</dbReference>
<keyword evidence="4" id="KW-1185">Reference proteome</keyword>
<dbReference type="PANTHER" id="PTHR21363">
    <property type="entry name" value="PREPHENATE DEHYDROGENASE"/>
    <property type="match status" value="1"/>
</dbReference>
<dbReference type="Pfam" id="PF02153">
    <property type="entry name" value="PDH_N"/>
    <property type="match status" value="1"/>
</dbReference>
<dbReference type="GO" id="GO:0070403">
    <property type="term" value="F:NAD+ binding"/>
    <property type="evidence" value="ECO:0007669"/>
    <property type="project" value="InterPro"/>
</dbReference>
<protein>
    <submittedName>
        <fullName evidence="3">Prephenate dehydrogenase</fullName>
    </submittedName>
</protein>
<evidence type="ECO:0000259" key="2">
    <source>
        <dbReference type="PROSITE" id="PS51176"/>
    </source>
</evidence>
<feature type="domain" description="Prephenate/arogenate dehydrogenase" evidence="2">
    <location>
        <begin position="4"/>
        <end position="289"/>
    </location>
</feature>
<reference evidence="4" key="1">
    <citation type="submission" date="2016-10" db="EMBL/GenBank/DDBJ databases">
        <authorList>
            <person name="Varghese N."/>
            <person name="Submissions S."/>
        </authorList>
    </citation>
    <scope>NUCLEOTIDE SEQUENCE [LARGE SCALE GENOMIC DNA]</scope>
    <source>
        <strain evidence="4">DSM 13490</strain>
    </source>
</reference>
<dbReference type="Proteomes" id="UP000199266">
    <property type="component" value="Unassembled WGS sequence"/>
</dbReference>
<dbReference type="Gene3D" id="3.40.50.720">
    <property type="entry name" value="NAD(P)-binding Rossmann-like Domain"/>
    <property type="match status" value="1"/>
</dbReference>
<dbReference type="AlphaFoldDB" id="A0A1H3G1R6"/>
<dbReference type="InterPro" id="IPR036291">
    <property type="entry name" value="NAD(P)-bd_dom_sf"/>
</dbReference>
<dbReference type="GO" id="GO:0004665">
    <property type="term" value="F:prephenate dehydrogenase (NADP+) activity"/>
    <property type="evidence" value="ECO:0007669"/>
    <property type="project" value="InterPro"/>
</dbReference>
<dbReference type="Pfam" id="PF20463">
    <property type="entry name" value="PDH_C"/>
    <property type="match status" value="1"/>
</dbReference>
<evidence type="ECO:0000313" key="3">
    <source>
        <dbReference type="EMBL" id="SDX97312.1"/>
    </source>
</evidence>
<evidence type="ECO:0000256" key="1">
    <source>
        <dbReference type="ARBA" id="ARBA00023002"/>
    </source>
</evidence>